<dbReference type="GO" id="GO:0007099">
    <property type="term" value="P:centriole replication"/>
    <property type="evidence" value="ECO:0007669"/>
    <property type="project" value="InterPro"/>
</dbReference>
<feature type="compositionally biased region" description="Basic residues" evidence="1">
    <location>
        <begin position="505"/>
        <end position="519"/>
    </location>
</feature>
<feature type="region of interest" description="Disordered" evidence="1">
    <location>
        <begin position="106"/>
        <end position="133"/>
    </location>
</feature>
<gene>
    <name evidence="2" type="ORF">C0Q70_08368</name>
</gene>
<feature type="region of interest" description="Disordered" evidence="1">
    <location>
        <begin position="826"/>
        <end position="847"/>
    </location>
</feature>
<keyword evidence="3" id="KW-1185">Reference proteome</keyword>
<feature type="compositionally biased region" description="Basic residues" evidence="1">
    <location>
        <begin position="527"/>
        <end position="546"/>
    </location>
</feature>
<feature type="compositionally biased region" description="Basic and acidic residues" evidence="1">
    <location>
        <begin position="1010"/>
        <end position="1025"/>
    </location>
</feature>
<accession>A0A2T7PHM1</accession>
<proteinExistence type="predicted"/>
<feature type="compositionally biased region" description="Low complexity" evidence="1">
    <location>
        <begin position="615"/>
        <end position="634"/>
    </location>
</feature>
<evidence type="ECO:0000313" key="3">
    <source>
        <dbReference type="Proteomes" id="UP000245119"/>
    </source>
</evidence>
<feature type="region of interest" description="Disordered" evidence="1">
    <location>
        <begin position="579"/>
        <end position="648"/>
    </location>
</feature>
<feature type="compositionally biased region" description="Basic and acidic residues" evidence="1">
    <location>
        <begin position="170"/>
        <end position="181"/>
    </location>
</feature>
<feature type="compositionally biased region" description="Polar residues" evidence="1">
    <location>
        <begin position="197"/>
        <end position="207"/>
    </location>
</feature>
<feature type="region of interest" description="Disordered" evidence="1">
    <location>
        <begin position="147"/>
        <end position="227"/>
    </location>
</feature>
<feature type="compositionally biased region" description="Basic residues" evidence="1">
    <location>
        <begin position="148"/>
        <end position="159"/>
    </location>
</feature>
<protein>
    <submittedName>
        <fullName evidence="2">Uncharacterized protein</fullName>
    </submittedName>
</protein>
<dbReference type="Proteomes" id="UP000245119">
    <property type="component" value="Linkage Group LG4"/>
</dbReference>
<reference evidence="2 3" key="1">
    <citation type="submission" date="2018-04" db="EMBL/GenBank/DDBJ databases">
        <title>The genome of golden apple snail Pomacea canaliculata provides insight into stress tolerance and invasive adaptation.</title>
        <authorList>
            <person name="Liu C."/>
            <person name="Liu B."/>
            <person name="Ren Y."/>
            <person name="Zhang Y."/>
            <person name="Wang H."/>
            <person name="Li S."/>
            <person name="Jiang F."/>
            <person name="Yin L."/>
            <person name="Zhang G."/>
            <person name="Qian W."/>
            <person name="Fan W."/>
        </authorList>
    </citation>
    <scope>NUCLEOTIDE SEQUENCE [LARGE SCALE GENOMIC DNA]</scope>
    <source>
        <strain evidence="2">SZHN2017</strain>
        <tissue evidence="2">Muscle</tissue>
    </source>
</reference>
<feature type="region of interest" description="Disordered" evidence="1">
    <location>
        <begin position="1007"/>
        <end position="1054"/>
    </location>
</feature>
<evidence type="ECO:0000256" key="1">
    <source>
        <dbReference type="SAM" id="MobiDB-lite"/>
    </source>
</evidence>
<feature type="compositionally biased region" description="Polar residues" evidence="1">
    <location>
        <begin position="579"/>
        <end position="594"/>
    </location>
</feature>
<comment type="caution">
    <text evidence="2">The sequence shown here is derived from an EMBL/GenBank/DDBJ whole genome shotgun (WGS) entry which is preliminary data.</text>
</comment>
<dbReference type="OrthoDB" id="10072648at2759"/>
<dbReference type="GO" id="GO:0071539">
    <property type="term" value="P:protein localization to centrosome"/>
    <property type="evidence" value="ECO:0007669"/>
    <property type="project" value="TreeGrafter"/>
</dbReference>
<dbReference type="EMBL" id="PZQS01000004">
    <property type="protein sequence ID" value="PVD32921.1"/>
    <property type="molecule type" value="Genomic_DNA"/>
</dbReference>
<name>A0A2T7PHM1_POMCA</name>
<organism evidence="2 3">
    <name type="scientific">Pomacea canaliculata</name>
    <name type="common">Golden apple snail</name>
    <dbReference type="NCBI Taxonomy" id="400727"/>
    <lineage>
        <taxon>Eukaryota</taxon>
        <taxon>Metazoa</taxon>
        <taxon>Spiralia</taxon>
        <taxon>Lophotrochozoa</taxon>
        <taxon>Mollusca</taxon>
        <taxon>Gastropoda</taxon>
        <taxon>Caenogastropoda</taxon>
        <taxon>Architaenioglossa</taxon>
        <taxon>Ampullarioidea</taxon>
        <taxon>Ampullariidae</taxon>
        <taxon>Pomacea</taxon>
    </lineage>
</organism>
<dbReference type="STRING" id="400727.A0A2T7PHM1"/>
<evidence type="ECO:0000313" key="2">
    <source>
        <dbReference type="EMBL" id="PVD32921.1"/>
    </source>
</evidence>
<dbReference type="PANTHER" id="PTHR15732">
    <property type="entry name" value="PROTEIN MOONRAKER"/>
    <property type="match status" value="1"/>
</dbReference>
<dbReference type="GO" id="GO:0034451">
    <property type="term" value="C:centriolar satellite"/>
    <property type="evidence" value="ECO:0007669"/>
    <property type="project" value="TreeGrafter"/>
</dbReference>
<feature type="compositionally biased region" description="Acidic residues" evidence="1">
    <location>
        <begin position="1026"/>
        <end position="1054"/>
    </location>
</feature>
<feature type="region of interest" description="Disordered" evidence="1">
    <location>
        <begin position="501"/>
        <end position="559"/>
    </location>
</feature>
<dbReference type="PANTHER" id="PTHR15732:SF4">
    <property type="entry name" value="PROTEIN MOONRAKER"/>
    <property type="match status" value="1"/>
</dbReference>
<dbReference type="AlphaFoldDB" id="A0A2T7PHM1"/>
<sequence length="1054" mass="119337">MALPKELIFQNQLQFNLHVPLTTSNISTHFHRPKPIVVERLAGKAEQGAGFPVIHLKHKIFGKNDYPPLKVNADAPQTTSFQFSALSEDRLAAAVELAKRDLKKMNMQQVSVKEPEDGQRKQGKSKIVGSCHQERVVHGQKYWERLKSKTKTKPVKGQKSHGVQNSGRMKAKEHDKNREPCDSSTQTPTGSPPRQAFLSNKPVSTQQERADSPPTRDTPSRTKLARVPKDEIEKLQLEMEMYLQQIESVERRALSERSTDFLRRGHHSGSRGGSELLEDEGEERWQVRAGEQTARASRNIYNLRQQVKQIERDILIGPSTARATKKSQAAARLAAAHRGAVRALQMFVNQLPYQDLRGGLPSHYHELSLLIRQLTMLSAQIPLTDPQTSKESREKNVGGVVKVRKDSQEGSSREETSGIQNDLMAMLDRVEQLNLDWCREMKSHDPHSPRKGQKPPFITNFNAAKQPFAVEKVAGFRRNEFGRKALLQASVRALLGSLEQGTGKHLQKNQKKKSQSKKMKAWDVVAKKRSPSKKHLMQPGKARRKQMALQDQQQQQKHVEMNTHFADPTIAASLKSTAPLQNPFTSQPGRSLSAPSDLPTRKKEEHFYSSYPGAQRRSSSRCSLSSQSGRSQSHSPRRKQDRRAEVSESFISEVEQRVINRLKPLLDESKDHGRQSDDERQRLAEMIFDDVVEEATQELQAMEKKERVNRSAAYLLDNPTLENIHQRLKEMEKEHLEIRQRWASINYHDSVPTRRWKPSENLTRSSQPREPTAFEVTRMPSVKTSIPCQRYPDELVEEPLLFTKESKVVQPYVTFEEQRTMQQGRPTLVTEGPPLSSASKITPRPRKNLSMKQAVVEKIYDHAERFDYFQKGLKHHLGRKEGWRVVESLADQILDDCIKDVAAEVENISSAMADHIYTSEFMDQSGLPLAPPELAADFIGGGSAAQNLRDSAAAMYEVEETFARMELSSERLQHIASPEPRDGTSPVNPISLRNVFDATALFEASANASRTEDMPAHVNKSKDDDTQVVDYDDDFSDLTDEEDETDDEASNPSP</sequence>
<dbReference type="Pfam" id="PF15718">
    <property type="entry name" value="MNR"/>
    <property type="match status" value="2"/>
</dbReference>
<dbReference type="InterPro" id="IPR031447">
    <property type="entry name" value="MNR"/>
</dbReference>